<accession>A0A7X3IGR4</accession>
<proteinExistence type="predicted"/>
<evidence type="ECO:0000256" key="1">
    <source>
        <dbReference type="SAM" id="Coils"/>
    </source>
</evidence>
<organism evidence="2 3">
    <name type="scientific">Paenibacillus dendrobii</name>
    <dbReference type="NCBI Taxonomy" id="2691084"/>
    <lineage>
        <taxon>Bacteria</taxon>
        <taxon>Bacillati</taxon>
        <taxon>Bacillota</taxon>
        <taxon>Bacilli</taxon>
        <taxon>Bacillales</taxon>
        <taxon>Paenibacillaceae</taxon>
        <taxon>Paenibacillus</taxon>
    </lineage>
</organism>
<dbReference type="EMBL" id="WUBI01000001">
    <property type="protein sequence ID" value="MWV43151.1"/>
    <property type="molecule type" value="Genomic_DNA"/>
</dbReference>
<evidence type="ECO:0000313" key="2">
    <source>
        <dbReference type="EMBL" id="MWV43151.1"/>
    </source>
</evidence>
<name>A0A7X3IGR4_9BACL</name>
<protein>
    <submittedName>
        <fullName evidence="2">Uncharacterized protein</fullName>
    </submittedName>
</protein>
<dbReference type="RefSeq" id="WP_160496686.1">
    <property type="nucleotide sequence ID" value="NZ_WUBI01000001.1"/>
</dbReference>
<feature type="coiled-coil region" evidence="1">
    <location>
        <begin position="140"/>
        <end position="202"/>
    </location>
</feature>
<dbReference type="AlphaFoldDB" id="A0A7X3IGR4"/>
<keyword evidence="3" id="KW-1185">Reference proteome</keyword>
<dbReference type="Proteomes" id="UP000460318">
    <property type="component" value="Unassembled WGS sequence"/>
</dbReference>
<sequence>MLNRTNKYNRVVTIVLVFMMCLMMGISGPSYALASDSVWEAALEDIGKLHDTFIGLESANQLEKQQIQDLRKQNNDKLKLINTRVQLIDMVKLDKLKTEAEQVQKKYAPLLAEYSELGRKATEARKRKDSKSALLYDLKRNRLKTSVNNARQEIKGKKDAYLAAKKIASAKAKVVKDILIGVQALKRQITAENQKMAEWNKDRAAADKRYKAAVKAGNAVTTASELKQIVAELNRIHDAQNKIMGWERDVAQTLRSAEAKLPS</sequence>
<gene>
    <name evidence="2" type="ORF">GRF59_05865</name>
</gene>
<keyword evidence="1" id="KW-0175">Coiled coil</keyword>
<comment type="caution">
    <text evidence="2">The sequence shown here is derived from an EMBL/GenBank/DDBJ whole genome shotgun (WGS) entry which is preliminary data.</text>
</comment>
<evidence type="ECO:0000313" key="3">
    <source>
        <dbReference type="Proteomes" id="UP000460318"/>
    </source>
</evidence>
<reference evidence="2 3" key="1">
    <citation type="submission" date="2019-12" db="EMBL/GenBank/DDBJ databases">
        <title>Paenibacillus sp. nov., an endophytic bacterium isolated from the stem of Dendrobium.</title>
        <authorList>
            <person name="Zhao R."/>
        </authorList>
    </citation>
    <scope>NUCLEOTIDE SEQUENCE [LARGE SCALE GENOMIC DNA]</scope>
    <source>
        <strain evidence="2 3">HJL G12</strain>
    </source>
</reference>